<comment type="caution">
    <text evidence="1">The sequence shown here is derived from an EMBL/GenBank/DDBJ whole genome shotgun (WGS) entry which is preliminary data.</text>
</comment>
<dbReference type="Proteomes" id="UP000631114">
    <property type="component" value="Unassembled WGS sequence"/>
</dbReference>
<name>A0A835HW95_9MAGN</name>
<dbReference type="OrthoDB" id="1913089at2759"/>
<evidence type="ECO:0000313" key="1">
    <source>
        <dbReference type="EMBL" id="KAF9605367.1"/>
    </source>
</evidence>
<sequence>MEETEARSRSFRDEDYNNRRVFLRSYPLQWEGTGDFEGDEKLVRVSKATKGKRKAKKILVCLFHWGGGKVLVLKKLQHKVGFYLVACHPFGFESSTALISV</sequence>
<gene>
    <name evidence="1" type="ORF">IFM89_016920</name>
</gene>
<protein>
    <submittedName>
        <fullName evidence="1">Uncharacterized protein</fullName>
    </submittedName>
</protein>
<keyword evidence="2" id="KW-1185">Reference proteome</keyword>
<accession>A0A835HW95</accession>
<dbReference type="AlphaFoldDB" id="A0A835HW95"/>
<proteinExistence type="predicted"/>
<reference evidence="1 2" key="1">
    <citation type="submission" date="2020-10" db="EMBL/GenBank/DDBJ databases">
        <title>The Coptis chinensis genome and diversification of protoberbering-type alkaloids.</title>
        <authorList>
            <person name="Wang B."/>
            <person name="Shu S."/>
            <person name="Song C."/>
            <person name="Liu Y."/>
        </authorList>
    </citation>
    <scope>NUCLEOTIDE SEQUENCE [LARGE SCALE GENOMIC DNA]</scope>
    <source>
        <strain evidence="1">HL-2020</strain>
        <tissue evidence="1">Leaf</tissue>
    </source>
</reference>
<evidence type="ECO:0000313" key="2">
    <source>
        <dbReference type="Proteomes" id="UP000631114"/>
    </source>
</evidence>
<organism evidence="1 2">
    <name type="scientific">Coptis chinensis</name>
    <dbReference type="NCBI Taxonomy" id="261450"/>
    <lineage>
        <taxon>Eukaryota</taxon>
        <taxon>Viridiplantae</taxon>
        <taxon>Streptophyta</taxon>
        <taxon>Embryophyta</taxon>
        <taxon>Tracheophyta</taxon>
        <taxon>Spermatophyta</taxon>
        <taxon>Magnoliopsida</taxon>
        <taxon>Ranunculales</taxon>
        <taxon>Ranunculaceae</taxon>
        <taxon>Coptidoideae</taxon>
        <taxon>Coptis</taxon>
    </lineage>
</organism>
<dbReference type="EMBL" id="JADFTS010000005">
    <property type="protein sequence ID" value="KAF9605367.1"/>
    <property type="molecule type" value="Genomic_DNA"/>
</dbReference>